<feature type="region of interest" description="Disordered" evidence="1">
    <location>
        <begin position="336"/>
        <end position="445"/>
    </location>
</feature>
<dbReference type="PROSITE" id="PS50835">
    <property type="entry name" value="IG_LIKE"/>
    <property type="match status" value="2"/>
</dbReference>
<feature type="compositionally biased region" description="Basic residues" evidence="1">
    <location>
        <begin position="413"/>
        <end position="423"/>
    </location>
</feature>
<feature type="compositionally biased region" description="Acidic residues" evidence="1">
    <location>
        <begin position="369"/>
        <end position="380"/>
    </location>
</feature>
<feature type="compositionally biased region" description="Basic residues" evidence="1">
    <location>
        <begin position="346"/>
        <end position="362"/>
    </location>
</feature>
<feature type="domain" description="Ig-like" evidence="3">
    <location>
        <begin position="174"/>
        <end position="261"/>
    </location>
</feature>
<keyword evidence="5" id="KW-1185">Reference proteome</keyword>
<feature type="compositionally biased region" description="Basic and acidic residues" evidence="1">
    <location>
        <begin position="336"/>
        <end position="345"/>
    </location>
</feature>
<organism evidence="4 5">
    <name type="scientific">Oedothorax gibbosus</name>
    <dbReference type="NCBI Taxonomy" id="931172"/>
    <lineage>
        <taxon>Eukaryota</taxon>
        <taxon>Metazoa</taxon>
        <taxon>Ecdysozoa</taxon>
        <taxon>Arthropoda</taxon>
        <taxon>Chelicerata</taxon>
        <taxon>Arachnida</taxon>
        <taxon>Araneae</taxon>
        <taxon>Araneomorphae</taxon>
        <taxon>Entelegynae</taxon>
        <taxon>Araneoidea</taxon>
        <taxon>Linyphiidae</taxon>
        <taxon>Erigoninae</taxon>
        <taxon>Oedothorax</taxon>
    </lineage>
</organism>
<dbReference type="SUPFAM" id="SSF82895">
    <property type="entry name" value="TSP-1 type 1 repeat"/>
    <property type="match status" value="1"/>
</dbReference>
<dbReference type="InterPro" id="IPR036383">
    <property type="entry name" value="TSP1_rpt_sf"/>
</dbReference>
<dbReference type="SMART" id="SM00209">
    <property type="entry name" value="TSP1"/>
    <property type="match status" value="1"/>
</dbReference>
<dbReference type="SMART" id="SM00409">
    <property type="entry name" value="IG"/>
    <property type="match status" value="2"/>
</dbReference>
<evidence type="ECO:0000313" key="4">
    <source>
        <dbReference type="EMBL" id="KAG8184869.1"/>
    </source>
</evidence>
<dbReference type="Pfam" id="PF00090">
    <property type="entry name" value="TSP_1"/>
    <property type="match status" value="1"/>
</dbReference>
<evidence type="ECO:0000256" key="2">
    <source>
        <dbReference type="SAM" id="Phobius"/>
    </source>
</evidence>
<evidence type="ECO:0000313" key="5">
    <source>
        <dbReference type="Proteomes" id="UP000827092"/>
    </source>
</evidence>
<dbReference type="EMBL" id="JAFNEN010000357">
    <property type="protein sequence ID" value="KAG8184869.1"/>
    <property type="molecule type" value="Genomic_DNA"/>
</dbReference>
<feature type="domain" description="Ig-like" evidence="3">
    <location>
        <begin position="71"/>
        <end position="169"/>
    </location>
</feature>
<accession>A0AAV6UMB5</accession>
<dbReference type="InterPro" id="IPR007110">
    <property type="entry name" value="Ig-like_dom"/>
</dbReference>
<dbReference type="InterPro" id="IPR000884">
    <property type="entry name" value="TSP1_rpt"/>
</dbReference>
<dbReference type="Gene3D" id="2.20.100.10">
    <property type="entry name" value="Thrombospondin type-1 (TSP1) repeat"/>
    <property type="match status" value="1"/>
</dbReference>
<gene>
    <name evidence="4" type="ORF">JTE90_016210</name>
</gene>
<keyword evidence="2" id="KW-1133">Transmembrane helix</keyword>
<feature type="transmembrane region" description="Helical" evidence="2">
    <location>
        <begin position="307"/>
        <end position="328"/>
    </location>
</feature>
<dbReference type="InterPro" id="IPR036179">
    <property type="entry name" value="Ig-like_dom_sf"/>
</dbReference>
<feature type="compositionally biased region" description="Basic residues" evidence="1">
    <location>
        <begin position="386"/>
        <end position="395"/>
    </location>
</feature>
<sequence>MRYFNKRKSGNLFRRRRAGGQFTKWTPWQCSVTCGPGVMTRTRICIIGTCEGPKIETMDCPIVPCPVGAPPQLVEQATKSLRDRSRSYQVKKGEELQLDCMGSLWKYIERVYPRYKVAWYHNEELFHHDKGRTGIIDANNDLFIVKAMPKDNGVWACQVRLDEKSQMFTSVYTIAVENSTPDIQVKEGESFEMQCNNGGLARFFESRVISQWYHNTGVVESSHSDPGTDHELGVRSAVTDSGIWKCRVSQLDVADPKRWVTNVVKVEVVPLRTSLFGSSSEEESQDPSNGDSYSGKKKGYTYGTSNVYLLLVIGVVLVVVCCGCCCCLRKRKKSKQRDTERGEGRKRSKRSKGRKKKRKLKTPKNMFIGDDENDEEEEELFMSKSKDRKKKRKPKFPPNIFLSDDEEEEHFPNKKKSPKRNRSKSSDERKSKMKKSKGRSLPKKR</sequence>
<dbReference type="Proteomes" id="UP000827092">
    <property type="component" value="Unassembled WGS sequence"/>
</dbReference>
<dbReference type="AlphaFoldDB" id="A0AAV6UMB5"/>
<proteinExistence type="predicted"/>
<dbReference type="PROSITE" id="PS50092">
    <property type="entry name" value="TSP1"/>
    <property type="match status" value="1"/>
</dbReference>
<protein>
    <recommendedName>
        <fullName evidence="3">Ig-like domain-containing protein</fullName>
    </recommendedName>
</protein>
<comment type="caution">
    <text evidence="4">The sequence shown here is derived from an EMBL/GenBank/DDBJ whole genome shotgun (WGS) entry which is preliminary data.</text>
</comment>
<dbReference type="SUPFAM" id="SSF48726">
    <property type="entry name" value="Immunoglobulin"/>
    <property type="match status" value="2"/>
</dbReference>
<reference evidence="4 5" key="1">
    <citation type="journal article" date="2022" name="Nat. Ecol. Evol.">
        <title>A masculinizing supergene underlies an exaggerated male reproductive morph in a spider.</title>
        <authorList>
            <person name="Hendrickx F."/>
            <person name="De Corte Z."/>
            <person name="Sonet G."/>
            <person name="Van Belleghem S.M."/>
            <person name="Kostlbacher S."/>
            <person name="Vangestel C."/>
        </authorList>
    </citation>
    <scope>NUCLEOTIDE SEQUENCE [LARGE SCALE GENOMIC DNA]</scope>
    <source>
        <strain evidence="4">W744_W776</strain>
    </source>
</reference>
<keyword evidence="2" id="KW-0472">Membrane</keyword>
<keyword evidence="2" id="KW-0812">Transmembrane</keyword>
<evidence type="ECO:0000256" key="1">
    <source>
        <dbReference type="SAM" id="MobiDB-lite"/>
    </source>
</evidence>
<name>A0AAV6UMB5_9ARAC</name>
<dbReference type="Gene3D" id="2.60.40.10">
    <property type="entry name" value="Immunoglobulins"/>
    <property type="match status" value="1"/>
</dbReference>
<evidence type="ECO:0000259" key="3">
    <source>
        <dbReference type="PROSITE" id="PS50835"/>
    </source>
</evidence>
<dbReference type="InterPro" id="IPR003599">
    <property type="entry name" value="Ig_sub"/>
</dbReference>
<feature type="compositionally biased region" description="Basic residues" evidence="1">
    <location>
        <begin position="431"/>
        <end position="445"/>
    </location>
</feature>
<dbReference type="InterPro" id="IPR013783">
    <property type="entry name" value="Ig-like_fold"/>
</dbReference>